<dbReference type="PANTHER" id="PTHR43161:SF25">
    <property type="entry name" value="ALCOHOL DEHYDROGENASE, PUTATIVE (AFU_ORTHOLOGUE AFUA_1G14390)-RELATED"/>
    <property type="match status" value="1"/>
</dbReference>
<dbReference type="Pfam" id="PF08240">
    <property type="entry name" value="ADH_N"/>
    <property type="match status" value="1"/>
</dbReference>
<dbReference type="AlphaFoldDB" id="A0A8H5M2X3"/>
<evidence type="ECO:0000256" key="3">
    <source>
        <dbReference type="ARBA" id="ARBA00022723"/>
    </source>
</evidence>
<reference evidence="8 9" key="1">
    <citation type="journal article" date="2020" name="ISME J.">
        <title>Uncovering the hidden diversity of litter-decomposition mechanisms in mushroom-forming fungi.</title>
        <authorList>
            <person name="Floudas D."/>
            <person name="Bentzer J."/>
            <person name="Ahren D."/>
            <person name="Johansson T."/>
            <person name="Persson P."/>
            <person name="Tunlid A."/>
        </authorList>
    </citation>
    <scope>NUCLEOTIDE SEQUENCE [LARGE SCALE GENOMIC DNA]</scope>
    <source>
        <strain evidence="8 9">CBS 661.87</strain>
    </source>
</reference>
<evidence type="ECO:0000259" key="7">
    <source>
        <dbReference type="SMART" id="SM00829"/>
    </source>
</evidence>
<evidence type="ECO:0000256" key="6">
    <source>
        <dbReference type="RuleBase" id="RU361277"/>
    </source>
</evidence>
<comment type="cofactor">
    <cofactor evidence="1 6">
        <name>Zn(2+)</name>
        <dbReference type="ChEBI" id="CHEBI:29105"/>
    </cofactor>
</comment>
<dbReference type="GO" id="GO:0006062">
    <property type="term" value="P:sorbitol catabolic process"/>
    <property type="evidence" value="ECO:0007669"/>
    <property type="project" value="TreeGrafter"/>
</dbReference>
<dbReference type="EMBL" id="JAACJP010000018">
    <property type="protein sequence ID" value="KAF5378756.1"/>
    <property type="molecule type" value="Genomic_DNA"/>
</dbReference>
<comment type="similarity">
    <text evidence="2 6">Belongs to the zinc-containing alcohol dehydrogenase family.</text>
</comment>
<sequence>MSPVALPSHNVAVLYGPKDLRIDDRSVWPPSQGQAQVAVASTGLCGSDLHYYMHGRNGDFAIQAPLVLGHEAAGVVTAVGPGVTHLVPGQRVAIEAGVYCRTCDFCTKGRYNLCKGMRFCSSAAVFPHADGTLQGRMNHPAFVLHPLPDKCSFEQAALAEPLSVLIHASRRANLTSGQTVLVYGVGAIGLLACAVAQSLGASRVVAIDINQTRLDFARNNGFASQTFCLPPVDKAKTTDEQLRRAKENSQAALAEFGATAGFDVVFECTGAEPVIQMSVHVRAPPILWYPRNVVPSITRFTDGHLASQTAISGGKVMLIGMGTRNVILPLSTAALREVDIQGSFRYANTYPAALALLSSGKLKNVEKLITHRFPLKDAQRAFNLLARGQDEEGRMVLKVMIESS</sequence>
<evidence type="ECO:0000256" key="4">
    <source>
        <dbReference type="ARBA" id="ARBA00022833"/>
    </source>
</evidence>
<dbReference type="InterPro" id="IPR002328">
    <property type="entry name" value="ADH_Zn_CS"/>
</dbReference>
<dbReference type="PROSITE" id="PS00059">
    <property type="entry name" value="ADH_ZINC"/>
    <property type="match status" value="1"/>
</dbReference>
<dbReference type="CDD" id="cd05285">
    <property type="entry name" value="sorbitol_DH"/>
    <property type="match status" value="1"/>
</dbReference>
<proteinExistence type="inferred from homology"/>
<evidence type="ECO:0000313" key="9">
    <source>
        <dbReference type="Proteomes" id="UP000565441"/>
    </source>
</evidence>
<dbReference type="InterPro" id="IPR013154">
    <property type="entry name" value="ADH-like_N"/>
</dbReference>
<dbReference type="SMART" id="SM00829">
    <property type="entry name" value="PKS_ER"/>
    <property type="match status" value="1"/>
</dbReference>
<comment type="caution">
    <text evidence="8">The sequence shown here is derived from an EMBL/GenBank/DDBJ whole genome shotgun (WGS) entry which is preliminary data.</text>
</comment>
<dbReference type="InterPro" id="IPR020843">
    <property type="entry name" value="ER"/>
</dbReference>
<evidence type="ECO:0000256" key="2">
    <source>
        <dbReference type="ARBA" id="ARBA00008072"/>
    </source>
</evidence>
<dbReference type="SUPFAM" id="SSF50129">
    <property type="entry name" value="GroES-like"/>
    <property type="match status" value="1"/>
</dbReference>
<evidence type="ECO:0000313" key="8">
    <source>
        <dbReference type="EMBL" id="KAF5378756.1"/>
    </source>
</evidence>
<keyword evidence="9" id="KW-1185">Reference proteome</keyword>
<dbReference type="Pfam" id="PF00107">
    <property type="entry name" value="ADH_zinc_N"/>
    <property type="match status" value="1"/>
</dbReference>
<dbReference type="Gene3D" id="3.40.50.720">
    <property type="entry name" value="NAD(P)-binding Rossmann-like Domain"/>
    <property type="match status" value="1"/>
</dbReference>
<dbReference type="InterPro" id="IPR036291">
    <property type="entry name" value="NAD(P)-bd_dom_sf"/>
</dbReference>
<evidence type="ECO:0000256" key="1">
    <source>
        <dbReference type="ARBA" id="ARBA00001947"/>
    </source>
</evidence>
<dbReference type="PANTHER" id="PTHR43161">
    <property type="entry name" value="SORBITOL DEHYDROGENASE"/>
    <property type="match status" value="1"/>
</dbReference>
<dbReference type="OrthoDB" id="5363962at2759"/>
<dbReference type="GO" id="GO:0008270">
    <property type="term" value="F:zinc ion binding"/>
    <property type="evidence" value="ECO:0007669"/>
    <property type="project" value="InterPro"/>
</dbReference>
<keyword evidence="4 6" id="KW-0862">Zinc</keyword>
<accession>A0A8H5M2X3</accession>
<dbReference type="InterPro" id="IPR013149">
    <property type="entry name" value="ADH-like_C"/>
</dbReference>
<dbReference type="Gene3D" id="3.90.180.10">
    <property type="entry name" value="Medium-chain alcohol dehydrogenases, catalytic domain"/>
    <property type="match status" value="1"/>
</dbReference>
<dbReference type="Proteomes" id="UP000565441">
    <property type="component" value="Unassembled WGS sequence"/>
</dbReference>
<keyword evidence="3 6" id="KW-0479">Metal-binding</keyword>
<dbReference type="InterPro" id="IPR045306">
    <property type="entry name" value="SDH-like"/>
</dbReference>
<name>A0A8H5M2X3_9AGAR</name>
<dbReference type="InterPro" id="IPR011032">
    <property type="entry name" value="GroES-like_sf"/>
</dbReference>
<dbReference type="GO" id="GO:0003939">
    <property type="term" value="F:L-iditol 2-dehydrogenase (NAD+) activity"/>
    <property type="evidence" value="ECO:0007669"/>
    <property type="project" value="TreeGrafter"/>
</dbReference>
<keyword evidence="5" id="KW-0560">Oxidoreductase</keyword>
<feature type="domain" description="Enoyl reductase (ER)" evidence="7">
    <location>
        <begin position="16"/>
        <end position="397"/>
    </location>
</feature>
<organism evidence="8 9">
    <name type="scientific">Tricholomella constricta</name>
    <dbReference type="NCBI Taxonomy" id="117010"/>
    <lineage>
        <taxon>Eukaryota</taxon>
        <taxon>Fungi</taxon>
        <taxon>Dikarya</taxon>
        <taxon>Basidiomycota</taxon>
        <taxon>Agaricomycotina</taxon>
        <taxon>Agaricomycetes</taxon>
        <taxon>Agaricomycetidae</taxon>
        <taxon>Agaricales</taxon>
        <taxon>Tricholomatineae</taxon>
        <taxon>Lyophyllaceae</taxon>
        <taxon>Tricholomella</taxon>
    </lineage>
</organism>
<evidence type="ECO:0000256" key="5">
    <source>
        <dbReference type="ARBA" id="ARBA00023002"/>
    </source>
</evidence>
<protein>
    <recommendedName>
        <fullName evidence="7">Enoyl reductase (ER) domain-containing protein</fullName>
    </recommendedName>
</protein>
<dbReference type="SUPFAM" id="SSF51735">
    <property type="entry name" value="NAD(P)-binding Rossmann-fold domains"/>
    <property type="match status" value="1"/>
</dbReference>
<gene>
    <name evidence="8" type="ORF">D9615_006971</name>
</gene>